<gene>
    <name evidence="2" type="ORF">F2P81_012203</name>
</gene>
<accession>A0A6A4SPD5</accession>
<dbReference type="EMBL" id="VEVO01000011">
    <property type="protein sequence ID" value="KAF0034445.1"/>
    <property type="molecule type" value="Genomic_DNA"/>
</dbReference>
<sequence length="279" mass="32109">MTGDLQQHDKGTKCNFDPGFGVLLCFIGSESRTFVRLYVRDSWGPVDSPGDLSRVARAKYDGRDDVVTQRRNPECQDIKSTSRRRIFGSSPDARFARIEHIKGFRVYLEDKNPEGKQCQHLLLKDPRQLNFSHKNTKMSSQPFSGLTFDTDYMVRVVPFPTLMNESFFPPSFLRTNFWKPKTLNVSQLGSNLHVAFDQAPPSFGFHFYYLYYKLRHDGPFRLQRCKHDVNQPRTTCVLQDVSPGTYTIEVSERSTVLTSPGVPPLHLILHIDKTLDEEE</sequence>
<evidence type="ECO:0000313" key="2">
    <source>
        <dbReference type="EMBL" id="KAF0034445.1"/>
    </source>
</evidence>
<feature type="domain" description="Interleukin 17 receptor D N-terminal" evidence="1">
    <location>
        <begin position="98"/>
        <end position="161"/>
    </location>
</feature>
<evidence type="ECO:0000313" key="3">
    <source>
        <dbReference type="Proteomes" id="UP000438429"/>
    </source>
</evidence>
<dbReference type="InterPro" id="IPR031951">
    <property type="entry name" value="IL17R_D_N"/>
</dbReference>
<reference evidence="2 3" key="1">
    <citation type="submission" date="2019-06" db="EMBL/GenBank/DDBJ databases">
        <title>Draft genomes of female and male turbot (Scophthalmus maximus).</title>
        <authorList>
            <person name="Xu H."/>
            <person name="Xu X.-W."/>
            <person name="Shao C."/>
            <person name="Chen S."/>
        </authorList>
    </citation>
    <scope>NUCLEOTIDE SEQUENCE [LARGE SCALE GENOMIC DNA]</scope>
    <source>
        <strain evidence="2">Ysfricsl-2016a</strain>
        <tissue evidence="2">Blood</tissue>
    </source>
</reference>
<dbReference type="Proteomes" id="UP000438429">
    <property type="component" value="Unassembled WGS sequence"/>
</dbReference>
<dbReference type="InterPro" id="IPR036116">
    <property type="entry name" value="FN3_sf"/>
</dbReference>
<organism evidence="2 3">
    <name type="scientific">Scophthalmus maximus</name>
    <name type="common">Turbot</name>
    <name type="synonym">Psetta maxima</name>
    <dbReference type="NCBI Taxonomy" id="52904"/>
    <lineage>
        <taxon>Eukaryota</taxon>
        <taxon>Metazoa</taxon>
        <taxon>Chordata</taxon>
        <taxon>Craniata</taxon>
        <taxon>Vertebrata</taxon>
        <taxon>Euteleostomi</taxon>
        <taxon>Actinopterygii</taxon>
        <taxon>Neopterygii</taxon>
        <taxon>Teleostei</taxon>
        <taxon>Neoteleostei</taxon>
        <taxon>Acanthomorphata</taxon>
        <taxon>Carangaria</taxon>
        <taxon>Pleuronectiformes</taxon>
        <taxon>Pleuronectoidei</taxon>
        <taxon>Scophthalmidae</taxon>
        <taxon>Scophthalmus</taxon>
    </lineage>
</organism>
<name>A0A6A4SPD5_SCOMX</name>
<comment type="caution">
    <text evidence="2">The sequence shown here is derived from an EMBL/GenBank/DDBJ whole genome shotgun (WGS) entry which is preliminary data.</text>
</comment>
<dbReference type="AlphaFoldDB" id="A0A6A4SPD5"/>
<dbReference type="Pfam" id="PF16742">
    <property type="entry name" value="IL17R_D_N"/>
    <property type="match status" value="1"/>
</dbReference>
<dbReference type="SUPFAM" id="SSF49265">
    <property type="entry name" value="Fibronectin type III"/>
    <property type="match status" value="1"/>
</dbReference>
<protein>
    <recommendedName>
        <fullName evidence="1">Interleukin 17 receptor D N-terminal domain-containing protein</fullName>
    </recommendedName>
</protein>
<evidence type="ECO:0000259" key="1">
    <source>
        <dbReference type="Pfam" id="PF16742"/>
    </source>
</evidence>
<proteinExistence type="predicted"/>